<dbReference type="InterPro" id="IPR014729">
    <property type="entry name" value="Rossmann-like_a/b/a_fold"/>
</dbReference>
<reference evidence="3 4" key="1">
    <citation type="submission" date="2019-08" db="EMBL/GenBank/DDBJ databases">
        <title>Bacterial whole genome sequence for Glaciihabitans sp. CHu50b-6-2.</title>
        <authorList>
            <person name="Jin L."/>
        </authorList>
    </citation>
    <scope>NUCLEOTIDE SEQUENCE [LARGE SCALE GENOMIC DNA]</scope>
    <source>
        <strain evidence="3 4">CHu50b-6-2</strain>
    </source>
</reference>
<organism evidence="3 4">
    <name type="scientific">Lacisediminihabitans profunda</name>
    <dbReference type="NCBI Taxonomy" id="2594790"/>
    <lineage>
        <taxon>Bacteria</taxon>
        <taxon>Bacillati</taxon>
        <taxon>Actinomycetota</taxon>
        <taxon>Actinomycetes</taxon>
        <taxon>Micrococcales</taxon>
        <taxon>Microbacteriaceae</taxon>
        <taxon>Lacisediminihabitans</taxon>
    </lineage>
</organism>
<dbReference type="RefSeq" id="WP_147784639.1">
    <property type="nucleotide sequence ID" value="NZ_VRMG01000010.1"/>
</dbReference>
<comment type="similarity">
    <text evidence="1">Belongs to the universal stress protein A family.</text>
</comment>
<dbReference type="PRINTS" id="PR01438">
    <property type="entry name" value="UNVRSLSTRESS"/>
</dbReference>
<evidence type="ECO:0000313" key="3">
    <source>
        <dbReference type="EMBL" id="TXN28969.1"/>
    </source>
</evidence>
<feature type="domain" description="UspA" evidence="2">
    <location>
        <begin position="143"/>
        <end position="278"/>
    </location>
</feature>
<evidence type="ECO:0000256" key="1">
    <source>
        <dbReference type="ARBA" id="ARBA00008791"/>
    </source>
</evidence>
<sequence>MDATNRAEQTIVGWDRSPAAHAALAWAIDRERPRNGTVTLLWVFGDIATSRHDLETARTLAAKDARQAMESAPEVTVLSEVVLGEPYDRLLSRSEPGSLIAVGVHDRTSRRVLRGASIGLRLAASAPGPVAIIPAPHGEREGVVVGVDGSEASLNAARFAAREAERRGEVLTVIHGWLEPSIWLDAFPLEPEFLLQLQEAHDLILNQCLAIISQEFPDLRVSGRTARGHIPRSILEASPSAALVVVGSQSRRLVGRTLLGSVSHEVMLNLEVPAVVVHSPAPDGVAPTSATSRTAAAATT</sequence>
<dbReference type="AlphaFoldDB" id="A0A5C8UNG8"/>
<proteinExistence type="inferred from homology"/>
<dbReference type="Pfam" id="PF00582">
    <property type="entry name" value="Usp"/>
    <property type="match status" value="2"/>
</dbReference>
<keyword evidence="4" id="KW-1185">Reference proteome</keyword>
<comment type="caution">
    <text evidence="3">The sequence shown here is derived from an EMBL/GenBank/DDBJ whole genome shotgun (WGS) entry which is preliminary data.</text>
</comment>
<accession>A0A5C8UNG8</accession>
<protein>
    <submittedName>
        <fullName evidence="3">Universal stress protein</fullName>
    </submittedName>
</protein>
<dbReference type="Proteomes" id="UP000321379">
    <property type="component" value="Unassembled WGS sequence"/>
</dbReference>
<dbReference type="EMBL" id="VRMG01000010">
    <property type="protein sequence ID" value="TXN28969.1"/>
    <property type="molecule type" value="Genomic_DNA"/>
</dbReference>
<evidence type="ECO:0000313" key="4">
    <source>
        <dbReference type="Proteomes" id="UP000321379"/>
    </source>
</evidence>
<dbReference type="PANTHER" id="PTHR46268">
    <property type="entry name" value="STRESS RESPONSE PROTEIN NHAX"/>
    <property type="match status" value="1"/>
</dbReference>
<dbReference type="InterPro" id="IPR006015">
    <property type="entry name" value="Universal_stress_UspA"/>
</dbReference>
<dbReference type="InterPro" id="IPR006016">
    <property type="entry name" value="UspA"/>
</dbReference>
<feature type="domain" description="UspA" evidence="2">
    <location>
        <begin position="11"/>
        <end position="134"/>
    </location>
</feature>
<evidence type="ECO:0000259" key="2">
    <source>
        <dbReference type="Pfam" id="PF00582"/>
    </source>
</evidence>
<gene>
    <name evidence="3" type="ORF">FVP33_15730</name>
</gene>
<name>A0A5C8UNG8_9MICO</name>
<dbReference type="SUPFAM" id="SSF52402">
    <property type="entry name" value="Adenine nucleotide alpha hydrolases-like"/>
    <property type="match status" value="2"/>
</dbReference>
<dbReference type="PANTHER" id="PTHR46268:SF6">
    <property type="entry name" value="UNIVERSAL STRESS PROTEIN UP12"/>
    <property type="match status" value="1"/>
</dbReference>
<dbReference type="Gene3D" id="3.40.50.620">
    <property type="entry name" value="HUPs"/>
    <property type="match status" value="2"/>
</dbReference>